<dbReference type="InterPro" id="IPR036366">
    <property type="entry name" value="PGBDSf"/>
</dbReference>
<sequence>MKRWICMLALLLALWTPAAQATAQDEREAGIEAVLAVCVEELGYTATPGGYSKYGDWAGGAYKEWCSEFVSWCAQQAGERTGMQLLDVFYPMQAECQTGVDWFIDRGRYVTTAGELSGYGQQWYWEDGVPVAERPYTPSRGDLIYIEWYKYNRIDHVGIVEYLSRDVDGAILVHTIEGNNKILGPEPTNVQRYTYRLDDASIRGYGVTQDFIVGTTLQRGAECSAVATLQGWLTATGDFADEQTGYFGEVTERAVRAFQQREGLEPTGIADAATQRALRTAAGA</sequence>
<organism evidence="4 5">
    <name type="scientific">Candidatus Onthenecus intestinigallinarum</name>
    <dbReference type="NCBI Taxonomy" id="2840875"/>
    <lineage>
        <taxon>Bacteria</taxon>
        <taxon>Bacillati</taxon>
        <taxon>Bacillota</taxon>
        <taxon>Clostridia</taxon>
        <taxon>Eubacteriales</taxon>
        <taxon>Candidatus Onthenecus</taxon>
    </lineage>
</organism>
<gene>
    <name evidence="4" type="ORF">IAB73_00010</name>
</gene>
<dbReference type="InterPro" id="IPR002477">
    <property type="entry name" value="Peptidoglycan-bd-like"/>
</dbReference>
<protein>
    <submittedName>
        <fullName evidence="4">Peptidoglycan-binding protein</fullName>
    </submittedName>
</protein>
<feature type="chain" id="PRO_5039213160" evidence="1">
    <location>
        <begin position="22"/>
        <end position="284"/>
    </location>
</feature>
<dbReference type="Proteomes" id="UP000886887">
    <property type="component" value="Unassembled WGS sequence"/>
</dbReference>
<dbReference type="Gene3D" id="1.10.101.10">
    <property type="entry name" value="PGBD-like superfamily/PGBD"/>
    <property type="match status" value="1"/>
</dbReference>
<feature type="domain" description="Peptidoglycan binding-like" evidence="2">
    <location>
        <begin position="225"/>
        <end position="278"/>
    </location>
</feature>
<reference evidence="4" key="1">
    <citation type="submission" date="2020-10" db="EMBL/GenBank/DDBJ databases">
        <authorList>
            <person name="Gilroy R."/>
        </authorList>
    </citation>
    <scope>NUCLEOTIDE SEQUENCE</scope>
    <source>
        <strain evidence="4">ChiSxjej2B14-6234</strain>
    </source>
</reference>
<reference evidence="4" key="2">
    <citation type="journal article" date="2021" name="PeerJ">
        <title>Extensive microbial diversity within the chicken gut microbiome revealed by metagenomics and culture.</title>
        <authorList>
            <person name="Gilroy R."/>
            <person name="Ravi A."/>
            <person name="Getino M."/>
            <person name="Pursley I."/>
            <person name="Horton D.L."/>
            <person name="Alikhan N.F."/>
            <person name="Baker D."/>
            <person name="Gharbi K."/>
            <person name="Hall N."/>
            <person name="Watson M."/>
            <person name="Adriaenssens E.M."/>
            <person name="Foster-Nyarko E."/>
            <person name="Jarju S."/>
            <person name="Secka A."/>
            <person name="Antonio M."/>
            <person name="Oren A."/>
            <person name="Chaudhuri R.R."/>
            <person name="La Ragione R."/>
            <person name="Hildebrand F."/>
            <person name="Pallen M.J."/>
        </authorList>
    </citation>
    <scope>NUCLEOTIDE SEQUENCE</scope>
    <source>
        <strain evidence="4">ChiSxjej2B14-6234</strain>
    </source>
</reference>
<keyword evidence="1" id="KW-0732">Signal</keyword>
<accession>A0A9D0Z9V1</accession>
<evidence type="ECO:0000259" key="3">
    <source>
        <dbReference type="Pfam" id="PF05257"/>
    </source>
</evidence>
<evidence type="ECO:0000313" key="5">
    <source>
        <dbReference type="Proteomes" id="UP000886887"/>
    </source>
</evidence>
<comment type="caution">
    <text evidence="4">The sequence shown here is derived from an EMBL/GenBank/DDBJ whole genome shotgun (WGS) entry which is preliminary data.</text>
</comment>
<proteinExistence type="predicted"/>
<feature type="signal peptide" evidence="1">
    <location>
        <begin position="1"/>
        <end position="21"/>
    </location>
</feature>
<dbReference type="EMBL" id="DVFJ01000001">
    <property type="protein sequence ID" value="HIQ70590.1"/>
    <property type="molecule type" value="Genomic_DNA"/>
</dbReference>
<dbReference type="Pfam" id="PF05257">
    <property type="entry name" value="CHAP"/>
    <property type="match status" value="1"/>
</dbReference>
<name>A0A9D0Z9V1_9FIRM</name>
<dbReference type="InterPro" id="IPR036365">
    <property type="entry name" value="PGBD-like_sf"/>
</dbReference>
<dbReference type="Pfam" id="PF01471">
    <property type="entry name" value="PG_binding_1"/>
    <property type="match status" value="1"/>
</dbReference>
<dbReference type="Gene3D" id="3.90.1720.10">
    <property type="entry name" value="endopeptidase domain like (from Nostoc punctiforme)"/>
    <property type="match status" value="1"/>
</dbReference>
<dbReference type="AlphaFoldDB" id="A0A9D0Z9V1"/>
<feature type="domain" description="Peptidase C51" evidence="3">
    <location>
        <begin position="59"/>
        <end position="179"/>
    </location>
</feature>
<evidence type="ECO:0000259" key="2">
    <source>
        <dbReference type="Pfam" id="PF01471"/>
    </source>
</evidence>
<evidence type="ECO:0000313" key="4">
    <source>
        <dbReference type="EMBL" id="HIQ70590.1"/>
    </source>
</evidence>
<dbReference type="InterPro" id="IPR007921">
    <property type="entry name" value="CHAP_dom"/>
</dbReference>
<evidence type="ECO:0000256" key="1">
    <source>
        <dbReference type="SAM" id="SignalP"/>
    </source>
</evidence>
<dbReference type="SUPFAM" id="SSF47090">
    <property type="entry name" value="PGBD-like"/>
    <property type="match status" value="1"/>
</dbReference>